<organism evidence="1 2">
    <name type="scientific">Cymbomonas tetramitiformis</name>
    <dbReference type="NCBI Taxonomy" id="36881"/>
    <lineage>
        <taxon>Eukaryota</taxon>
        <taxon>Viridiplantae</taxon>
        <taxon>Chlorophyta</taxon>
        <taxon>Pyramimonadophyceae</taxon>
        <taxon>Pyramimonadales</taxon>
        <taxon>Pyramimonadaceae</taxon>
        <taxon>Cymbomonas</taxon>
    </lineage>
</organism>
<evidence type="ECO:0000313" key="1">
    <source>
        <dbReference type="EMBL" id="KAK3263445.1"/>
    </source>
</evidence>
<proteinExistence type="predicted"/>
<sequence>MFQPPLLFRAALPTLQSKLFARDLPSAEAAIKLVGAPEGDIMMERVIELASLLSGRGRYCTLLDEDCVIQGRIIEDTLTLTDLIGERALWFTSGVKLQ</sequence>
<keyword evidence="2" id="KW-1185">Reference proteome</keyword>
<evidence type="ECO:0000313" key="2">
    <source>
        <dbReference type="Proteomes" id="UP001190700"/>
    </source>
</evidence>
<name>A0AAE0FPQ3_9CHLO</name>
<protein>
    <submittedName>
        <fullName evidence="1">Uncharacterized protein</fullName>
    </submittedName>
</protein>
<dbReference type="EMBL" id="LGRX02015443">
    <property type="protein sequence ID" value="KAK3263445.1"/>
    <property type="molecule type" value="Genomic_DNA"/>
</dbReference>
<comment type="caution">
    <text evidence="1">The sequence shown here is derived from an EMBL/GenBank/DDBJ whole genome shotgun (WGS) entry which is preliminary data.</text>
</comment>
<gene>
    <name evidence="1" type="ORF">CYMTET_27748</name>
</gene>
<accession>A0AAE0FPQ3</accession>
<reference evidence="1 2" key="1">
    <citation type="journal article" date="2015" name="Genome Biol. Evol.">
        <title>Comparative Genomics of a Bacterivorous Green Alga Reveals Evolutionary Causalities and Consequences of Phago-Mixotrophic Mode of Nutrition.</title>
        <authorList>
            <person name="Burns J.A."/>
            <person name="Paasch A."/>
            <person name="Narechania A."/>
            <person name="Kim E."/>
        </authorList>
    </citation>
    <scope>NUCLEOTIDE SEQUENCE [LARGE SCALE GENOMIC DNA]</scope>
    <source>
        <strain evidence="1 2">PLY_AMNH</strain>
    </source>
</reference>
<dbReference type="AlphaFoldDB" id="A0AAE0FPQ3"/>
<dbReference type="Proteomes" id="UP001190700">
    <property type="component" value="Unassembled WGS sequence"/>
</dbReference>